<evidence type="ECO:0000313" key="3">
    <source>
        <dbReference type="EMBL" id="KAF8779869.1"/>
    </source>
</evidence>
<accession>A0A835FXA8</accession>
<evidence type="ECO:0000256" key="1">
    <source>
        <dbReference type="SAM" id="SignalP"/>
    </source>
</evidence>
<dbReference type="InterPro" id="IPR046533">
    <property type="entry name" value="DUF6598"/>
</dbReference>
<gene>
    <name evidence="3" type="ORF">HU200_002135</name>
</gene>
<feature type="signal peptide" evidence="1">
    <location>
        <begin position="1"/>
        <end position="18"/>
    </location>
</feature>
<feature type="chain" id="PRO_5032370832" description="DUF6598 domain-containing protein" evidence="1">
    <location>
        <begin position="19"/>
        <end position="82"/>
    </location>
</feature>
<evidence type="ECO:0000259" key="2">
    <source>
        <dbReference type="Pfam" id="PF20241"/>
    </source>
</evidence>
<sequence length="82" mass="9736">MVSFLLFLSASLRSKRFTQPCAYDYYVNPVVQFFSLRFAGSFLHGESMRVYGFLAIRDDIDYLRNYVFRLSREDAHVIRPVR</sequence>
<dbReference type="Pfam" id="PF20241">
    <property type="entry name" value="DUF6598"/>
    <property type="match status" value="1"/>
</dbReference>
<dbReference type="OrthoDB" id="691194at2759"/>
<protein>
    <recommendedName>
        <fullName evidence="2">DUF6598 domain-containing protein</fullName>
    </recommendedName>
</protein>
<organism evidence="3 4">
    <name type="scientific">Digitaria exilis</name>
    <dbReference type="NCBI Taxonomy" id="1010633"/>
    <lineage>
        <taxon>Eukaryota</taxon>
        <taxon>Viridiplantae</taxon>
        <taxon>Streptophyta</taxon>
        <taxon>Embryophyta</taxon>
        <taxon>Tracheophyta</taxon>
        <taxon>Spermatophyta</taxon>
        <taxon>Magnoliopsida</taxon>
        <taxon>Liliopsida</taxon>
        <taxon>Poales</taxon>
        <taxon>Poaceae</taxon>
        <taxon>PACMAD clade</taxon>
        <taxon>Panicoideae</taxon>
        <taxon>Panicodae</taxon>
        <taxon>Paniceae</taxon>
        <taxon>Anthephorinae</taxon>
        <taxon>Digitaria</taxon>
    </lineage>
</organism>
<proteinExistence type="predicted"/>
<reference evidence="3" key="1">
    <citation type="submission" date="2020-07" db="EMBL/GenBank/DDBJ databases">
        <title>Genome sequence and genetic diversity analysis of an under-domesticated orphan crop, white fonio (Digitaria exilis).</title>
        <authorList>
            <person name="Bennetzen J.L."/>
            <person name="Chen S."/>
            <person name="Ma X."/>
            <person name="Wang X."/>
            <person name="Yssel A.E.J."/>
            <person name="Chaluvadi S.R."/>
            <person name="Johnson M."/>
            <person name="Gangashetty P."/>
            <person name="Hamidou F."/>
            <person name="Sanogo M.D."/>
            <person name="Zwaenepoel A."/>
            <person name="Wallace J."/>
            <person name="Van De Peer Y."/>
            <person name="Van Deynze A."/>
        </authorList>
    </citation>
    <scope>NUCLEOTIDE SEQUENCE</scope>
    <source>
        <tissue evidence="3">Leaves</tissue>
    </source>
</reference>
<feature type="domain" description="DUF6598" evidence="2">
    <location>
        <begin position="31"/>
        <end position="80"/>
    </location>
</feature>
<evidence type="ECO:0000313" key="4">
    <source>
        <dbReference type="Proteomes" id="UP000636709"/>
    </source>
</evidence>
<dbReference type="EMBL" id="JACEFO010000153">
    <property type="protein sequence ID" value="KAF8779869.1"/>
    <property type="molecule type" value="Genomic_DNA"/>
</dbReference>
<keyword evidence="4" id="KW-1185">Reference proteome</keyword>
<comment type="caution">
    <text evidence="3">The sequence shown here is derived from an EMBL/GenBank/DDBJ whole genome shotgun (WGS) entry which is preliminary data.</text>
</comment>
<dbReference type="AlphaFoldDB" id="A0A835FXA8"/>
<dbReference type="Proteomes" id="UP000636709">
    <property type="component" value="Unassembled WGS sequence"/>
</dbReference>
<keyword evidence="1" id="KW-0732">Signal</keyword>
<name>A0A835FXA8_9POAL</name>